<evidence type="ECO:0000256" key="1">
    <source>
        <dbReference type="SAM" id="MobiDB-lite"/>
    </source>
</evidence>
<organism evidence="2 3">
    <name type="scientific">Deinococcus hohokamensis</name>
    <dbReference type="NCBI Taxonomy" id="309883"/>
    <lineage>
        <taxon>Bacteria</taxon>
        <taxon>Thermotogati</taxon>
        <taxon>Deinococcota</taxon>
        <taxon>Deinococci</taxon>
        <taxon>Deinococcales</taxon>
        <taxon>Deinococcaceae</taxon>
        <taxon>Deinococcus</taxon>
    </lineage>
</organism>
<name>A0ABV9IB86_9DEIO</name>
<proteinExistence type="predicted"/>
<evidence type="ECO:0000313" key="2">
    <source>
        <dbReference type="EMBL" id="MFC4639615.1"/>
    </source>
</evidence>
<gene>
    <name evidence="2" type="ORF">ACFO0D_14860</name>
</gene>
<evidence type="ECO:0000313" key="3">
    <source>
        <dbReference type="Proteomes" id="UP001595952"/>
    </source>
</evidence>
<dbReference type="EMBL" id="JBHSEI010000010">
    <property type="protein sequence ID" value="MFC4639615.1"/>
    <property type="molecule type" value="Genomic_DNA"/>
</dbReference>
<keyword evidence="3" id="KW-1185">Reference proteome</keyword>
<accession>A0ABV9IB86</accession>
<dbReference type="RefSeq" id="WP_380062599.1">
    <property type="nucleotide sequence ID" value="NZ_JBHSEI010000010.1"/>
</dbReference>
<comment type="caution">
    <text evidence="2">The sequence shown here is derived from an EMBL/GenBank/DDBJ whole genome shotgun (WGS) entry which is preliminary data.</text>
</comment>
<protein>
    <submittedName>
        <fullName evidence="2">Uncharacterized protein</fullName>
    </submittedName>
</protein>
<feature type="region of interest" description="Disordered" evidence="1">
    <location>
        <begin position="1"/>
        <end position="26"/>
    </location>
</feature>
<dbReference type="Proteomes" id="UP001595952">
    <property type="component" value="Unassembled WGS sequence"/>
</dbReference>
<sequence>MTPDRFSLQGDPEVQRASRTGLGARSEAAPAGARGCWAWMLANFFSVRPLAVGLAALGAAPLL</sequence>
<reference evidence="3" key="1">
    <citation type="journal article" date="2019" name="Int. J. Syst. Evol. Microbiol.">
        <title>The Global Catalogue of Microorganisms (GCM) 10K type strain sequencing project: providing services to taxonomists for standard genome sequencing and annotation.</title>
        <authorList>
            <consortium name="The Broad Institute Genomics Platform"/>
            <consortium name="The Broad Institute Genome Sequencing Center for Infectious Disease"/>
            <person name="Wu L."/>
            <person name="Ma J."/>
        </authorList>
    </citation>
    <scope>NUCLEOTIDE SEQUENCE [LARGE SCALE GENOMIC DNA]</scope>
    <source>
        <strain evidence="3">CCUG 55995</strain>
    </source>
</reference>